<gene>
    <name evidence="1" type="ORF">H5410_028661</name>
</gene>
<dbReference type="PANTHER" id="PTHR33710:SF89">
    <property type="match status" value="1"/>
</dbReference>
<evidence type="ECO:0000313" key="2">
    <source>
        <dbReference type="Proteomes" id="UP000824120"/>
    </source>
</evidence>
<dbReference type="EMBL" id="JACXVP010000005">
    <property type="protein sequence ID" value="KAG5607169.1"/>
    <property type="molecule type" value="Genomic_DNA"/>
</dbReference>
<reference evidence="1 2" key="1">
    <citation type="submission" date="2020-09" db="EMBL/GenBank/DDBJ databases">
        <title>De no assembly of potato wild relative species, Solanum commersonii.</title>
        <authorList>
            <person name="Cho K."/>
        </authorList>
    </citation>
    <scope>NUCLEOTIDE SEQUENCE [LARGE SCALE GENOMIC DNA]</scope>
    <source>
        <strain evidence="1">LZ3.2</strain>
        <tissue evidence="1">Leaf</tissue>
    </source>
</reference>
<comment type="caution">
    <text evidence="1">The sequence shown here is derived from an EMBL/GenBank/DDBJ whole genome shotgun (WGS) entry which is preliminary data.</text>
</comment>
<organism evidence="1 2">
    <name type="scientific">Solanum commersonii</name>
    <name type="common">Commerson's wild potato</name>
    <name type="synonym">Commerson's nightshade</name>
    <dbReference type="NCBI Taxonomy" id="4109"/>
    <lineage>
        <taxon>Eukaryota</taxon>
        <taxon>Viridiplantae</taxon>
        <taxon>Streptophyta</taxon>
        <taxon>Embryophyta</taxon>
        <taxon>Tracheophyta</taxon>
        <taxon>Spermatophyta</taxon>
        <taxon>Magnoliopsida</taxon>
        <taxon>eudicotyledons</taxon>
        <taxon>Gunneridae</taxon>
        <taxon>Pentapetalae</taxon>
        <taxon>asterids</taxon>
        <taxon>lamiids</taxon>
        <taxon>Solanales</taxon>
        <taxon>Solanaceae</taxon>
        <taxon>Solanoideae</taxon>
        <taxon>Solaneae</taxon>
        <taxon>Solanum</taxon>
    </lineage>
</organism>
<proteinExistence type="predicted"/>
<dbReference type="AlphaFoldDB" id="A0A9J5Z2R1"/>
<keyword evidence="2" id="KW-1185">Reference proteome</keyword>
<dbReference type="OrthoDB" id="1746429at2759"/>
<accession>A0A9J5Z2R1</accession>
<evidence type="ECO:0000313" key="1">
    <source>
        <dbReference type="EMBL" id="KAG5607169.1"/>
    </source>
</evidence>
<dbReference type="Proteomes" id="UP000824120">
    <property type="component" value="Chromosome 5"/>
</dbReference>
<name>A0A9J5Z2R1_SOLCO</name>
<dbReference type="PANTHER" id="PTHR33710">
    <property type="entry name" value="BNAC02G09200D PROTEIN"/>
    <property type="match status" value="1"/>
</dbReference>
<sequence>MDDYGGFQLYINTRGLTYWNRIDRAIVNATWMNKIPNFQVMAMDLSFSNHSPLGLLKKEQRYNKRRPFRFYNCIGQHSEFKIRVQKSWVMQGGGMQGVWRNLKRMKKKMQQLNKAEFMGVDGTVQ</sequence>
<protein>
    <submittedName>
        <fullName evidence="1">Uncharacterized protein</fullName>
    </submittedName>
</protein>